<proteinExistence type="predicted"/>
<feature type="region of interest" description="Disordered" evidence="1">
    <location>
        <begin position="704"/>
        <end position="723"/>
    </location>
</feature>
<sequence>MADSNEEAPLLGSPGRPTSRHSNDSHENTPLLSRSDAPGYDAVDDAEERRRRPSPATTSLQSIQDGQASATKTSKHGRRWPTYLAISILGLLMIGIITGAFFVPAAVEEYAKQSLTIEPTNLSVHNFTSTGVTARVQAIFKMDASRVKNDAVRKFGRFSTWIAREVETKPSTVEVYLPEYGNILVGKAIVPRIAVDIRDGHHTALDFYAVLEPGEAEDIRRIANDWLEGRLDRIRIMGKASVDLKSGIFSLGTQTIAESMVFEGDNMPLLPEYNITRLNFREASHGMAADVSLSVTNKYPVGFDIPPLAFDILVPNCGLDEPYIRLADATTDTIIVEPRSDFAVNVGGLVQELPESLIQNCPNSHSSPLDLLLGDYLHGNNTTVFVRGSRTPCPDTPEWIAEMLASVTVPVPFPGRTFDRLIKNFTLTNAHFSLPGPFADPEDSDPTVSGNIVVIAAIPHEMNFSLNITHVRATANVFYKGEKLGELNLKKWQEAHSERVESKDGEDAALKIQSRIKDAPLNITDDDVLTGVLQEYLLAGRPVMLKIVALVDAEVSTVLGELIIKEVPAEGLIPLKLANLTVRNSSKTSLSLQAFVNFTNPTEYTAQIPYINIHVLSNGSIIGDATTRNLSVGPGNNTNVLVEATWDPSRFGGEDAAKIGRELLSQYISGFNTTLTFVTHEGSIPNQPGLGKALSGFAVTLRTPRLSTPDTGRGDDDGEEDDGKPHFILDATFHLFTSTAQFTLLSPMQHNSIYIETINATAFYNHTEPVGRMEYDLPFIVPPGTSLSPKLPVDWSVGSVGYESLRKALGGKLKLDGRGTFGVRLGEWTETIWYIGTGIGASVTL</sequence>
<dbReference type="InterPro" id="IPR059066">
    <property type="entry name" value="Ig_Tag1-like_5th"/>
</dbReference>
<dbReference type="InterPro" id="IPR055011">
    <property type="entry name" value="Tag1_C"/>
</dbReference>
<feature type="domain" description="Tag1 C-terminal" evidence="3">
    <location>
        <begin position="462"/>
        <end position="575"/>
    </location>
</feature>
<reference evidence="7" key="2">
    <citation type="submission" date="2015-01" db="EMBL/GenBank/DDBJ databases">
        <title>Evolutionary Origins and Diversification of the Mycorrhizal Mutualists.</title>
        <authorList>
            <consortium name="DOE Joint Genome Institute"/>
            <consortium name="Mycorrhizal Genomics Consortium"/>
            <person name="Kohler A."/>
            <person name="Kuo A."/>
            <person name="Nagy L.G."/>
            <person name="Floudas D."/>
            <person name="Copeland A."/>
            <person name="Barry K.W."/>
            <person name="Cichocki N."/>
            <person name="Veneault-Fourrey C."/>
            <person name="LaButti K."/>
            <person name="Lindquist E.A."/>
            <person name="Lipzen A."/>
            <person name="Lundell T."/>
            <person name="Morin E."/>
            <person name="Murat C."/>
            <person name="Riley R."/>
            <person name="Ohm R."/>
            <person name="Sun H."/>
            <person name="Tunlid A."/>
            <person name="Henrissat B."/>
            <person name="Grigoriev I.V."/>
            <person name="Hibbett D.S."/>
            <person name="Martin F."/>
        </authorList>
    </citation>
    <scope>NUCLEOTIDE SEQUENCE [LARGE SCALE GENOMIC DNA]</scope>
    <source>
        <strain evidence="7">Zn</strain>
    </source>
</reference>
<organism evidence="6 7">
    <name type="scientific">Oidiodendron maius (strain Zn)</name>
    <dbReference type="NCBI Taxonomy" id="913774"/>
    <lineage>
        <taxon>Eukaryota</taxon>
        <taxon>Fungi</taxon>
        <taxon>Dikarya</taxon>
        <taxon>Ascomycota</taxon>
        <taxon>Pezizomycotina</taxon>
        <taxon>Leotiomycetes</taxon>
        <taxon>Leotiomycetes incertae sedis</taxon>
        <taxon>Myxotrichaceae</taxon>
        <taxon>Oidiodendron</taxon>
    </lineage>
</organism>
<evidence type="ECO:0000313" key="6">
    <source>
        <dbReference type="EMBL" id="KIM93018.1"/>
    </source>
</evidence>
<keyword evidence="2" id="KW-1133">Transmembrane helix</keyword>
<dbReference type="AlphaFoldDB" id="A0A0C3C2A6"/>
<evidence type="ECO:0000259" key="5">
    <source>
        <dbReference type="Pfam" id="PF26153"/>
    </source>
</evidence>
<keyword evidence="2" id="KW-0812">Transmembrane</keyword>
<dbReference type="InterPro" id="IPR046368">
    <property type="entry name" value="Tag1"/>
</dbReference>
<dbReference type="GO" id="GO:0000329">
    <property type="term" value="C:fungal-type vacuole membrane"/>
    <property type="evidence" value="ECO:0007669"/>
    <property type="project" value="InterPro"/>
</dbReference>
<dbReference type="Pfam" id="PF22786">
    <property type="entry name" value="Tag1_C"/>
    <property type="match status" value="1"/>
</dbReference>
<dbReference type="PANTHER" id="PTHR35895:SF3">
    <property type="entry name" value="PRE-RRNA PROCESSING PROTEIN"/>
    <property type="match status" value="1"/>
</dbReference>
<feature type="domain" description="Tag1-like fourth Ig-like" evidence="4">
    <location>
        <begin position="577"/>
        <end position="689"/>
    </location>
</feature>
<feature type="domain" description="Tag1-like fifth Ig-like" evidence="5">
    <location>
        <begin position="721"/>
        <end position="833"/>
    </location>
</feature>
<evidence type="ECO:0000259" key="4">
    <source>
        <dbReference type="Pfam" id="PF26150"/>
    </source>
</evidence>
<evidence type="ECO:0000256" key="1">
    <source>
        <dbReference type="SAM" id="MobiDB-lite"/>
    </source>
</evidence>
<dbReference type="InterPro" id="IPR059065">
    <property type="entry name" value="Ig_Tag1-like_4th"/>
</dbReference>
<dbReference type="Pfam" id="PF26174">
    <property type="entry name" value="LEA-2_1"/>
    <property type="match status" value="1"/>
</dbReference>
<evidence type="ECO:0000313" key="7">
    <source>
        <dbReference type="Proteomes" id="UP000054321"/>
    </source>
</evidence>
<evidence type="ECO:0000256" key="2">
    <source>
        <dbReference type="SAM" id="Phobius"/>
    </source>
</evidence>
<feature type="transmembrane region" description="Helical" evidence="2">
    <location>
        <begin position="82"/>
        <end position="107"/>
    </location>
</feature>
<dbReference type="Pfam" id="PF26150">
    <property type="entry name" value="LEA-2_4"/>
    <property type="match status" value="1"/>
</dbReference>
<keyword evidence="2" id="KW-0472">Membrane</keyword>
<dbReference type="OrthoDB" id="5596576at2759"/>
<dbReference type="PANTHER" id="PTHR35895">
    <property type="entry name" value="CHROMOSOME 16, WHOLE GENOME SHOTGUN SEQUENCE"/>
    <property type="match status" value="1"/>
</dbReference>
<dbReference type="InParanoid" id="A0A0C3C2A6"/>
<dbReference type="Proteomes" id="UP000054321">
    <property type="component" value="Unassembled WGS sequence"/>
</dbReference>
<reference evidence="6 7" key="1">
    <citation type="submission" date="2014-04" db="EMBL/GenBank/DDBJ databases">
        <authorList>
            <consortium name="DOE Joint Genome Institute"/>
            <person name="Kuo A."/>
            <person name="Martino E."/>
            <person name="Perotto S."/>
            <person name="Kohler A."/>
            <person name="Nagy L.G."/>
            <person name="Floudas D."/>
            <person name="Copeland A."/>
            <person name="Barry K.W."/>
            <person name="Cichocki N."/>
            <person name="Veneault-Fourrey C."/>
            <person name="LaButti K."/>
            <person name="Lindquist E.A."/>
            <person name="Lipzen A."/>
            <person name="Lundell T."/>
            <person name="Morin E."/>
            <person name="Murat C."/>
            <person name="Sun H."/>
            <person name="Tunlid A."/>
            <person name="Henrissat B."/>
            <person name="Grigoriev I.V."/>
            <person name="Hibbett D.S."/>
            <person name="Martin F."/>
            <person name="Nordberg H.P."/>
            <person name="Cantor M.N."/>
            <person name="Hua S.X."/>
        </authorList>
    </citation>
    <scope>NUCLEOTIDE SEQUENCE [LARGE SCALE GENOMIC DNA]</scope>
    <source>
        <strain evidence="6 7">Zn</strain>
    </source>
</reference>
<dbReference type="Pfam" id="PF26153">
    <property type="entry name" value="LEA-2L_5"/>
    <property type="match status" value="1"/>
</dbReference>
<protein>
    <recommendedName>
        <fullName evidence="8">Pre-rrna processing protein</fullName>
    </recommendedName>
</protein>
<evidence type="ECO:0000259" key="3">
    <source>
        <dbReference type="Pfam" id="PF22786"/>
    </source>
</evidence>
<evidence type="ECO:0008006" key="8">
    <source>
        <dbReference type="Google" id="ProtNLM"/>
    </source>
</evidence>
<dbReference type="EMBL" id="KN832901">
    <property type="protein sequence ID" value="KIM93018.1"/>
    <property type="molecule type" value="Genomic_DNA"/>
</dbReference>
<feature type="region of interest" description="Disordered" evidence="1">
    <location>
        <begin position="1"/>
        <end position="74"/>
    </location>
</feature>
<gene>
    <name evidence="6" type="ORF">OIDMADRAFT_106987</name>
</gene>
<accession>A0A0C3C2A6</accession>
<feature type="compositionally biased region" description="Polar residues" evidence="1">
    <location>
        <begin position="55"/>
        <end position="72"/>
    </location>
</feature>
<keyword evidence="7" id="KW-1185">Reference proteome</keyword>
<dbReference type="HOGENOM" id="CLU_006918_0_0_1"/>
<name>A0A0C3C2A6_OIDMZ</name>